<organism evidence="2">
    <name type="scientific">Anopheles marajoara</name>
    <dbReference type="NCBI Taxonomy" id="58244"/>
    <lineage>
        <taxon>Eukaryota</taxon>
        <taxon>Metazoa</taxon>
        <taxon>Ecdysozoa</taxon>
        <taxon>Arthropoda</taxon>
        <taxon>Hexapoda</taxon>
        <taxon>Insecta</taxon>
        <taxon>Pterygota</taxon>
        <taxon>Neoptera</taxon>
        <taxon>Endopterygota</taxon>
        <taxon>Diptera</taxon>
        <taxon>Nematocera</taxon>
        <taxon>Culicoidea</taxon>
        <taxon>Culicidae</taxon>
        <taxon>Anophelinae</taxon>
        <taxon>Anopheles</taxon>
    </lineage>
</organism>
<dbReference type="EMBL" id="GGFJ01014352">
    <property type="protein sequence ID" value="MBW63493.1"/>
    <property type="molecule type" value="Transcribed_RNA"/>
</dbReference>
<feature type="chain" id="PRO_5014850375" evidence="1">
    <location>
        <begin position="18"/>
        <end position="71"/>
    </location>
</feature>
<name>A0A2M4CDV7_9DIPT</name>
<accession>A0A2M4CDV7</accession>
<keyword evidence="1" id="KW-0732">Signal</keyword>
<evidence type="ECO:0000313" key="2">
    <source>
        <dbReference type="EMBL" id="MBW63493.1"/>
    </source>
</evidence>
<sequence>MTAKFFTFSAMLYSTSSIFMHVGSQSWPKRMTTTRSSSERMAWSTCQPLCKCANMYDMLRRCFIHFLGQKF</sequence>
<dbReference type="AlphaFoldDB" id="A0A2M4CDV7"/>
<feature type="signal peptide" evidence="1">
    <location>
        <begin position="1"/>
        <end position="17"/>
    </location>
</feature>
<proteinExistence type="predicted"/>
<evidence type="ECO:0000256" key="1">
    <source>
        <dbReference type="SAM" id="SignalP"/>
    </source>
</evidence>
<reference evidence="2" key="1">
    <citation type="submission" date="2018-01" db="EMBL/GenBank/DDBJ databases">
        <title>An insight into the sialome of Amazonian anophelines.</title>
        <authorList>
            <person name="Ribeiro J.M."/>
            <person name="Scarpassa V."/>
            <person name="Calvo E."/>
        </authorList>
    </citation>
    <scope>NUCLEOTIDE SEQUENCE</scope>
    <source>
        <tissue evidence="2">Salivary glands</tissue>
    </source>
</reference>
<protein>
    <submittedName>
        <fullName evidence="2">Putative secreted protein</fullName>
    </submittedName>
</protein>